<dbReference type="OrthoDB" id="9810181at2"/>
<feature type="transmembrane region" description="Helical" evidence="8">
    <location>
        <begin position="119"/>
        <end position="137"/>
    </location>
</feature>
<dbReference type="AlphaFoldDB" id="A0A2L2X971"/>
<evidence type="ECO:0000313" key="10">
    <source>
        <dbReference type="Proteomes" id="UP000239549"/>
    </source>
</evidence>
<feature type="transmembrane region" description="Helical" evidence="8">
    <location>
        <begin position="187"/>
        <end position="208"/>
    </location>
</feature>
<evidence type="ECO:0000256" key="2">
    <source>
        <dbReference type="ARBA" id="ARBA00006434"/>
    </source>
</evidence>
<dbReference type="Gene3D" id="1.20.1730.10">
    <property type="entry name" value="Sodium/glucose cotransporter"/>
    <property type="match status" value="1"/>
</dbReference>
<feature type="transmembrane region" description="Helical" evidence="8">
    <location>
        <begin position="427"/>
        <end position="459"/>
    </location>
</feature>
<comment type="similarity">
    <text evidence="2 7">Belongs to the sodium:solute symporter (SSF) (TC 2.A.21) family.</text>
</comment>
<dbReference type="PANTHER" id="PTHR48086">
    <property type="entry name" value="SODIUM/PROLINE SYMPORTER-RELATED"/>
    <property type="match status" value="1"/>
</dbReference>
<keyword evidence="10" id="KW-1185">Reference proteome</keyword>
<accession>A0A2L2X971</accession>
<feature type="transmembrane region" description="Helical" evidence="8">
    <location>
        <begin position="77"/>
        <end position="98"/>
    </location>
</feature>
<protein>
    <submittedName>
        <fullName evidence="9">Sodium-solute symporter, putative</fullName>
    </submittedName>
</protein>
<dbReference type="EMBL" id="BFAV01000042">
    <property type="protein sequence ID" value="GBF32572.1"/>
    <property type="molecule type" value="Genomic_DNA"/>
</dbReference>
<dbReference type="GO" id="GO:0022857">
    <property type="term" value="F:transmembrane transporter activity"/>
    <property type="evidence" value="ECO:0007669"/>
    <property type="project" value="InterPro"/>
</dbReference>
<dbReference type="PANTHER" id="PTHR48086:SF7">
    <property type="entry name" value="SODIUM-SOLUTE SYMPORTER-RELATED"/>
    <property type="match status" value="1"/>
</dbReference>
<dbReference type="InterPro" id="IPR001734">
    <property type="entry name" value="Na/solute_symporter"/>
</dbReference>
<keyword evidence="6 8" id="KW-0472">Membrane</keyword>
<proteinExistence type="inferred from homology"/>
<dbReference type="InterPro" id="IPR038377">
    <property type="entry name" value="Na/Glc_symporter_sf"/>
</dbReference>
<sequence>MSLFYITWIITIVFCAIFLWIAWRVRDKASESFTSYAIAGGTLPFVLVMFTDMSTIMGAGNFMGHATNGFKIGFSQLFFVFGEQGSKIIFALLFAGFAGRFFYRSIAEMMDDLLFRDKISRAIVGLLTVSIMIAWIGGQGMGLGYVFGQFTGANPTYIILFFSAIFIMYTYIGGIHGVVWTEYLQGIIIAIFGVVFYLVAFAPVDYSITELSAKLSAAGAGELTDFKLSWPAVNNFITACFGILAAQVYWQRCFASKDGKTARNGMLVAGTFALVTTCLTVLVGMVTRTLNPGLDPNMAMPWLMVHQLPLAVTAIVFTLILSAAISSAASNLNSAAVILVNDFIRPFNTTVGEKTQVSLAKGLTVVVGIFAALAAMYSPSIMTLFSKAYTMAGGSVVPVYLVGLLWKRDYGRPFEAGGRHNSRLTPWGARVALVAGAVIALSLGVLWAIPLTALLAIIVSLMTKNQLAVIDEMSESALRPAR</sequence>
<evidence type="ECO:0000313" key="9">
    <source>
        <dbReference type="EMBL" id="GBF32572.1"/>
    </source>
</evidence>
<evidence type="ECO:0000256" key="5">
    <source>
        <dbReference type="ARBA" id="ARBA00022989"/>
    </source>
</evidence>
<feature type="transmembrane region" description="Helical" evidence="8">
    <location>
        <begin position="35"/>
        <end position="57"/>
    </location>
</feature>
<evidence type="ECO:0000256" key="8">
    <source>
        <dbReference type="SAM" id="Phobius"/>
    </source>
</evidence>
<feature type="transmembrane region" description="Helical" evidence="8">
    <location>
        <begin position="262"/>
        <end position="286"/>
    </location>
</feature>
<keyword evidence="3" id="KW-0813">Transport</keyword>
<gene>
    <name evidence="9" type="ORF">DCCM_0768</name>
</gene>
<keyword evidence="4 8" id="KW-0812">Transmembrane</keyword>
<evidence type="ECO:0000256" key="6">
    <source>
        <dbReference type="ARBA" id="ARBA00023136"/>
    </source>
</evidence>
<evidence type="ECO:0000256" key="1">
    <source>
        <dbReference type="ARBA" id="ARBA00004141"/>
    </source>
</evidence>
<dbReference type="Pfam" id="PF00474">
    <property type="entry name" value="SSF"/>
    <property type="match status" value="1"/>
</dbReference>
<organism evidence="9 10">
    <name type="scientific">Desulfocucumis palustris</name>
    <dbReference type="NCBI Taxonomy" id="1898651"/>
    <lineage>
        <taxon>Bacteria</taxon>
        <taxon>Bacillati</taxon>
        <taxon>Bacillota</taxon>
        <taxon>Clostridia</taxon>
        <taxon>Eubacteriales</taxon>
        <taxon>Desulfocucumaceae</taxon>
        <taxon>Desulfocucumis</taxon>
    </lineage>
</organism>
<feature type="transmembrane region" description="Helical" evidence="8">
    <location>
        <begin position="6"/>
        <end position="23"/>
    </location>
</feature>
<dbReference type="RefSeq" id="WP_104371075.1">
    <property type="nucleotide sequence ID" value="NZ_BFAV01000042.1"/>
</dbReference>
<name>A0A2L2X971_9FIRM</name>
<dbReference type="Proteomes" id="UP000239549">
    <property type="component" value="Unassembled WGS sequence"/>
</dbReference>
<feature type="transmembrane region" description="Helical" evidence="8">
    <location>
        <begin position="157"/>
        <end position="180"/>
    </location>
</feature>
<reference evidence="10" key="1">
    <citation type="submission" date="2018-02" db="EMBL/GenBank/DDBJ databases">
        <title>Genome sequence of Desulfocucumis palustris strain NAW-5.</title>
        <authorList>
            <person name="Watanabe M."/>
            <person name="Kojima H."/>
            <person name="Fukui M."/>
        </authorList>
    </citation>
    <scope>NUCLEOTIDE SEQUENCE [LARGE SCALE GENOMIC DNA]</scope>
    <source>
        <strain evidence="10">NAW-5</strain>
    </source>
</reference>
<dbReference type="GO" id="GO:0005886">
    <property type="term" value="C:plasma membrane"/>
    <property type="evidence" value="ECO:0007669"/>
    <property type="project" value="TreeGrafter"/>
</dbReference>
<comment type="caution">
    <text evidence="9">The sequence shown here is derived from an EMBL/GenBank/DDBJ whole genome shotgun (WGS) entry which is preliminary data.</text>
</comment>
<feature type="transmembrane region" description="Helical" evidence="8">
    <location>
        <begin position="363"/>
        <end position="382"/>
    </location>
</feature>
<feature type="transmembrane region" description="Helical" evidence="8">
    <location>
        <begin position="228"/>
        <end position="250"/>
    </location>
</feature>
<evidence type="ECO:0000256" key="3">
    <source>
        <dbReference type="ARBA" id="ARBA00022448"/>
    </source>
</evidence>
<comment type="subcellular location">
    <subcellularLocation>
        <location evidence="1">Membrane</location>
        <topology evidence="1">Multi-pass membrane protein</topology>
    </subcellularLocation>
</comment>
<feature type="transmembrane region" description="Helical" evidence="8">
    <location>
        <begin position="388"/>
        <end position="406"/>
    </location>
</feature>
<dbReference type="CDD" id="cd10322">
    <property type="entry name" value="SLC5sbd"/>
    <property type="match status" value="1"/>
</dbReference>
<dbReference type="PROSITE" id="PS50283">
    <property type="entry name" value="NA_SOLUT_SYMP_3"/>
    <property type="match status" value="1"/>
</dbReference>
<evidence type="ECO:0000256" key="4">
    <source>
        <dbReference type="ARBA" id="ARBA00022692"/>
    </source>
</evidence>
<keyword evidence="5 8" id="KW-1133">Transmembrane helix</keyword>
<dbReference type="InterPro" id="IPR050277">
    <property type="entry name" value="Sodium:Solute_Symporter"/>
</dbReference>
<feature type="transmembrane region" description="Helical" evidence="8">
    <location>
        <begin position="306"/>
        <end position="325"/>
    </location>
</feature>
<evidence type="ECO:0000256" key="7">
    <source>
        <dbReference type="RuleBase" id="RU362091"/>
    </source>
</evidence>